<feature type="transmembrane region" description="Helical" evidence="6">
    <location>
        <begin position="255"/>
        <end position="276"/>
    </location>
</feature>
<keyword evidence="5 6" id="KW-0472">Membrane</keyword>
<evidence type="ECO:0000256" key="2">
    <source>
        <dbReference type="ARBA" id="ARBA00022475"/>
    </source>
</evidence>
<accession>A0ABY6HZQ5</accession>
<feature type="transmembrane region" description="Helical" evidence="6">
    <location>
        <begin position="296"/>
        <end position="316"/>
    </location>
</feature>
<feature type="transmembrane region" description="Helical" evidence="6">
    <location>
        <begin position="148"/>
        <end position="165"/>
    </location>
</feature>
<evidence type="ECO:0008006" key="9">
    <source>
        <dbReference type="Google" id="ProtNLM"/>
    </source>
</evidence>
<gene>
    <name evidence="7" type="ORF">NEF87_004346</name>
</gene>
<proteinExistence type="predicted"/>
<feature type="transmembrane region" description="Helical" evidence="6">
    <location>
        <begin position="117"/>
        <end position="136"/>
    </location>
</feature>
<name>A0ABY6HZQ5_9ARCH</name>
<keyword evidence="2" id="KW-1003">Cell membrane</keyword>
<reference evidence="7" key="1">
    <citation type="submission" date="2022-09" db="EMBL/GenBank/DDBJ databases">
        <title>Actin cytoskeleton and complex cell architecture in an #Asgard archaeon.</title>
        <authorList>
            <person name="Ponce Toledo R.I."/>
            <person name="Schleper C."/>
            <person name="Rodrigues Oliveira T."/>
            <person name="Wollweber F."/>
            <person name="Xu J."/>
            <person name="Rittmann S."/>
            <person name="Klingl A."/>
            <person name="Pilhofer M."/>
        </authorList>
    </citation>
    <scope>NUCLEOTIDE SEQUENCE</scope>
    <source>
        <strain evidence="7">B-35</strain>
    </source>
</reference>
<evidence type="ECO:0000256" key="4">
    <source>
        <dbReference type="ARBA" id="ARBA00022989"/>
    </source>
</evidence>
<dbReference type="EMBL" id="CP104013">
    <property type="protein sequence ID" value="UYP48061.1"/>
    <property type="molecule type" value="Genomic_DNA"/>
</dbReference>
<dbReference type="Pfam" id="PF13440">
    <property type="entry name" value="Polysacc_synt_3"/>
    <property type="match status" value="1"/>
</dbReference>
<feature type="transmembrane region" description="Helical" evidence="6">
    <location>
        <begin position="7"/>
        <end position="29"/>
    </location>
</feature>
<evidence type="ECO:0000313" key="7">
    <source>
        <dbReference type="EMBL" id="UYP48061.1"/>
    </source>
</evidence>
<evidence type="ECO:0000256" key="1">
    <source>
        <dbReference type="ARBA" id="ARBA00004651"/>
    </source>
</evidence>
<feature type="transmembrane region" description="Helical" evidence="6">
    <location>
        <begin position="214"/>
        <end position="235"/>
    </location>
</feature>
<feature type="transmembrane region" description="Helical" evidence="6">
    <location>
        <begin position="35"/>
        <end position="53"/>
    </location>
</feature>
<dbReference type="PANTHER" id="PTHR30250:SF11">
    <property type="entry name" value="O-ANTIGEN TRANSPORTER-RELATED"/>
    <property type="match status" value="1"/>
</dbReference>
<feature type="transmembrane region" description="Helical" evidence="6">
    <location>
        <begin position="171"/>
        <end position="193"/>
    </location>
</feature>
<feature type="transmembrane region" description="Helical" evidence="6">
    <location>
        <begin position="357"/>
        <end position="376"/>
    </location>
</feature>
<keyword evidence="8" id="KW-1185">Reference proteome</keyword>
<keyword evidence="4 6" id="KW-1133">Transmembrane helix</keyword>
<dbReference type="InterPro" id="IPR050833">
    <property type="entry name" value="Poly_Biosynth_Transport"/>
</dbReference>
<evidence type="ECO:0000313" key="8">
    <source>
        <dbReference type="Proteomes" id="UP001208689"/>
    </source>
</evidence>
<protein>
    <recommendedName>
        <fullName evidence="9">Polysaccharide biosynthesis protein C-terminal domain-containing protein</fullName>
    </recommendedName>
</protein>
<keyword evidence="3 6" id="KW-0812">Transmembrane</keyword>
<feature type="transmembrane region" description="Helical" evidence="6">
    <location>
        <begin position="416"/>
        <end position="438"/>
    </location>
</feature>
<feature type="transmembrane region" description="Helical" evidence="6">
    <location>
        <begin position="382"/>
        <end position="404"/>
    </location>
</feature>
<dbReference type="PANTHER" id="PTHR30250">
    <property type="entry name" value="PST FAMILY PREDICTED COLANIC ACID TRANSPORTER"/>
    <property type="match status" value="1"/>
</dbReference>
<comment type="subcellular location">
    <subcellularLocation>
        <location evidence="1">Cell membrane</location>
        <topology evidence="1">Multi-pass membrane protein</topology>
    </subcellularLocation>
</comment>
<organism evidence="7 8">
    <name type="scientific">Candidatus Lokiarchaeum ossiferum</name>
    <dbReference type="NCBI Taxonomy" id="2951803"/>
    <lineage>
        <taxon>Archaea</taxon>
        <taxon>Promethearchaeati</taxon>
        <taxon>Promethearchaeota</taxon>
        <taxon>Promethearchaeia</taxon>
        <taxon>Promethearchaeales</taxon>
        <taxon>Promethearchaeaceae</taxon>
        <taxon>Candidatus Lokiarchaeum</taxon>
    </lineage>
</organism>
<evidence type="ECO:0000256" key="5">
    <source>
        <dbReference type="ARBA" id="ARBA00023136"/>
    </source>
</evidence>
<feature type="transmembrane region" description="Helical" evidence="6">
    <location>
        <begin position="444"/>
        <end position="466"/>
    </location>
</feature>
<feature type="transmembrane region" description="Helical" evidence="6">
    <location>
        <begin position="74"/>
        <end position="97"/>
    </location>
</feature>
<evidence type="ECO:0000256" key="6">
    <source>
        <dbReference type="SAM" id="Phobius"/>
    </source>
</evidence>
<dbReference type="Proteomes" id="UP001208689">
    <property type="component" value="Chromosome"/>
</dbReference>
<sequence length="492" mass="56543">MAAKDSILILISKYFSQIISVGIFFFAVKKFSPESFAFLSIAVSIFAFFNFFSDLSFQTAHLKKTSEQKLETNIYFSTYLILKLVLIIVTSIGIYFVLDYQIENEIISNNPIQIQILEIYFISSFLQSLNFVFSTTLQAQLKIVKMQIPTFINSLILGTFKAYAIFIAESFFLYCLSIIIANFISLLFYIYYLKDIKLTKPSKSLLKDYLKISIPLLIPSLISISIQNLGPFIFLQHYDESILGVYYVIQNILRILFLIQQSLSSLFLPSFSSLIAKNNHEQLKFKVQLFERYMMIFWGLMLIGAFILAPLFIKVFFGEFYYIHGTKFLLFSIFTLFSWGLWNPYGTILIASGRNKLVLVFGLVGLFFTIISWLFLIPTLGLIGLSIGPNLGYIVSIPVGRYYVNKDFNFGNISKISTQLIFINLSFLAISIIINNLIGENIVLLIILTIFTVIGYFLVLIFMKLVNKNDYLFVMETINPKKFMKYVISNAK</sequence>
<evidence type="ECO:0000256" key="3">
    <source>
        <dbReference type="ARBA" id="ARBA00022692"/>
    </source>
</evidence>
<feature type="transmembrane region" description="Helical" evidence="6">
    <location>
        <begin position="328"/>
        <end position="345"/>
    </location>
</feature>